<comment type="caution">
    <text evidence="2">The sequence shown here is derived from an EMBL/GenBank/DDBJ whole genome shotgun (WGS) entry which is preliminary data.</text>
</comment>
<evidence type="ECO:0000313" key="2">
    <source>
        <dbReference type="EMBL" id="EYB85865.1"/>
    </source>
</evidence>
<proteinExistence type="predicted"/>
<feature type="transmembrane region" description="Helical" evidence="1">
    <location>
        <begin position="56"/>
        <end position="79"/>
    </location>
</feature>
<dbReference type="Proteomes" id="UP000024635">
    <property type="component" value="Unassembled WGS sequence"/>
</dbReference>
<evidence type="ECO:0000313" key="3">
    <source>
        <dbReference type="Proteomes" id="UP000024635"/>
    </source>
</evidence>
<accession>A0A016S5C1</accession>
<protein>
    <submittedName>
        <fullName evidence="2">Uncharacterized protein</fullName>
    </submittedName>
</protein>
<keyword evidence="1" id="KW-0812">Transmembrane</keyword>
<evidence type="ECO:0000256" key="1">
    <source>
        <dbReference type="SAM" id="Phobius"/>
    </source>
</evidence>
<gene>
    <name evidence="2" type="primary">Acey_s0289.g1503</name>
    <name evidence="2" type="ORF">Y032_0289g1503</name>
</gene>
<organism evidence="2 3">
    <name type="scientific">Ancylostoma ceylanicum</name>
    <dbReference type="NCBI Taxonomy" id="53326"/>
    <lineage>
        <taxon>Eukaryota</taxon>
        <taxon>Metazoa</taxon>
        <taxon>Ecdysozoa</taxon>
        <taxon>Nematoda</taxon>
        <taxon>Chromadorea</taxon>
        <taxon>Rhabditida</taxon>
        <taxon>Rhabditina</taxon>
        <taxon>Rhabditomorpha</taxon>
        <taxon>Strongyloidea</taxon>
        <taxon>Ancylostomatidae</taxon>
        <taxon>Ancylostomatinae</taxon>
        <taxon>Ancylostoma</taxon>
    </lineage>
</organism>
<keyword evidence="3" id="KW-1185">Reference proteome</keyword>
<dbReference type="AlphaFoldDB" id="A0A016S5C1"/>
<name>A0A016S5C1_9BILA</name>
<reference evidence="3" key="1">
    <citation type="journal article" date="2015" name="Nat. Genet.">
        <title>The genome and transcriptome of the zoonotic hookworm Ancylostoma ceylanicum identify infection-specific gene families.</title>
        <authorList>
            <person name="Schwarz E.M."/>
            <person name="Hu Y."/>
            <person name="Antoshechkin I."/>
            <person name="Miller M.M."/>
            <person name="Sternberg P.W."/>
            <person name="Aroian R.V."/>
        </authorList>
    </citation>
    <scope>NUCLEOTIDE SEQUENCE</scope>
    <source>
        <strain evidence="3">HY135</strain>
    </source>
</reference>
<sequence length="81" mass="9181">MRKKANLRSVRRRVIGQCHSYGSETLNISDVEGSEDENCDFYEVYREIQNKVSSECLTWSSVIVSVVVTVSACVHDIIIDL</sequence>
<keyword evidence="1" id="KW-1133">Transmembrane helix</keyword>
<keyword evidence="1" id="KW-0472">Membrane</keyword>
<dbReference type="EMBL" id="JARK01001625">
    <property type="protein sequence ID" value="EYB85865.1"/>
    <property type="molecule type" value="Genomic_DNA"/>
</dbReference>